<sequence>MYINTVFSVLTEYIRLFFHPKYRVKIINVLFSAIYNYDLDMIEFLLRNKVDPNKEMVLVDPMDYNRTPLVVSASLGHTEIVKILLKYGANIDGRISTWFTSALHTAVQYNKYETARLLLENGANVNIQDYELMTPMHTTLLHNPFNEKMVRLLLKYGADIRLKNNTGDSAIDIAYKNYISDEIKDIFVSLDF</sequence>
<dbReference type="PROSITE" id="PS50088">
    <property type="entry name" value="ANK_REPEAT"/>
    <property type="match status" value="3"/>
</dbReference>
<dbReference type="EMBL" id="KJ801920">
    <property type="protein sequence ID" value="AID46736.1"/>
    <property type="molecule type" value="Genomic_DNA"/>
</dbReference>
<dbReference type="RefSeq" id="YP_009046460.1">
    <property type="nucleotide sequence ID" value="NC_024447.1"/>
</dbReference>
<dbReference type="Proteomes" id="UP000101521">
    <property type="component" value="Segment"/>
</dbReference>
<evidence type="ECO:0000256" key="1">
    <source>
        <dbReference type="ARBA" id="ARBA00022737"/>
    </source>
</evidence>
<evidence type="ECO:0000256" key="3">
    <source>
        <dbReference type="PROSITE-ProRule" id="PRU00023"/>
    </source>
</evidence>
<keyword evidence="5" id="KW-1185">Reference proteome</keyword>
<evidence type="ECO:0000313" key="4">
    <source>
        <dbReference type="EMBL" id="AID46736.1"/>
    </source>
</evidence>
<accession>A0A068EEY3</accession>
<dbReference type="GeneID" id="19737981"/>
<dbReference type="SUPFAM" id="SSF48403">
    <property type="entry name" value="Ankyrin repeat"/>
    <property type="match status" value="1"/>
</dbReference>
<dbReference type="KEGG" id="vg:19737981"/>
<dbReference type="InterPro" id="IPR036770">
    <property type="entry name" value="Ankyrin_rpt-contain_sf"/>
</dbReference>
<proteinExistence type="predicted"/>
<organism evidence="4 5">
    <name type="scientific">Pigeonpox virus</name>
    <dbReference type="NCBI Taxonomy" id="10264"/>
    <lineage>
        <taxon>Viruses</taxon>
        <taxon>Varidnaviria</taxon>
        <taxon>Bamfordvirae</taxon>
        <taxon>Nucleocytoviricota</taxon>
        <taxon>Pokkesviricetes</taxon>
        <taxon>Chitovirales</taxon>
        <taxon>Poxviridae</taxon>
        <taxon>Chordopoxvirinae</taxon>
        <taxon>Avipoxvirus</taxon>
        <taxon>Avipoxvirus pigeonpox</taxon>
    </lineage>
</organism>
<dbReference type="PRINTS" id="PR01415">
    <property type="entry name" value="ANKYRIN"/>
</dbReference>
<dbReference type="InterPro" id="IPR002110">
    <property type="entry name" value="Ankyrin_rpt"/>
</dbReference>
<dbReference type="Pfam" id="PF12796">
    <property type="entry name" value="Ank_2"/>
    <property type="match status" value="1"/>
</dbReference>
<evidence type="ECO:0000256" key="2">
    <source>
        <dbReference type="ARBA" id="ARBA00023043"/>
    </source>
</evidence>
<dbReference type="Pfam" id="PF00023">
    <property type="entry name" value="Ank"/>
    <property type="match status" value="1"/>
</dbReference>
<dbReference type="PANTHER" id="PTHR24171">
    <property type="entry name" value="ANKYRIN REPEAT DOMAIN-CONTAINING PROTEIN 39-RELATED"/>
    <property type="match status" value="1"/>
</dbReference>
<feature type="repeat" description="ANK" evidence="3">
    <location>
        <begin position="101"/>
        <end position="130"/>
    </location>
</feature>
<dbReference type="SMART" id="SM00248">
    <property type="entry name" value="ANK"/>
    <property type="match status" value="4"/>
</dbReference>
<dbReference type="Gene3D" id="1.25.40.20">
    <property type="entry name" value="Ankyrin repeat-containing domain"/>
    <property type="match status" value="1"/>
</dbReference>
<keyword evidence="1" id="KW-0677">Repeat</keyword>
<dbReference type="PROSITE" id="PS50297">
    <property type="entry name" value="ANK_REP_REGION"/>
    <property type="match status" value="3"/>
</dbReference>
<feature type="repeat" description="ANK" evidence="3">
    <location>
        <begin position="64"/>
        <end position="96"/>
    </location>
</feature>
<feature type="repeat" description="ANK" evidence="3">
    <location>
        <begin position="131"/>
        <end position="165"/>
    </location>
</feature>
<protein>
    <submittedName>
        <fullName evidence="4">Ankyrin repeat protein</fullName>
    </submittedName>
</protein>
<keyword evidence="2 3" id="KW-0040">ANK repeat</keyword>
<evidence type="ECO:0000313" key="5">
    <source>
        <dbReference type="Proteomes" id="UP000101521"/>
    </source>
</evidence>
<name>A0A068EEY3_9POXV</name>
<reference evidence="4 5" key="1">
    <citation type="journal article" date="2014" name="BMC Genomics">
        <title>The complete genome sequences of poxviruses isolated from a penguin and a pigeon in South Africa and comparison to other sequenced avipoxviruses.</title>
        <authorList>
            <person name="Offerman K."/>
            <person name="Carulei O."/>
            <person name="van der Walt A.P."/>
            <person name="Douglass N."/>
            <person name="Williamson A.L."/>
        </authorList>
    </citation>
    <scope>NUCLEOTIDE SEQUENCE [LARGE SCALE GENOMIC DNA]</scope>
    <source>
        <strain evidence="4">FeP2</strain>
    </source>
</reference>
<gene>
    <name evidence="4" type="ORF">fep_247</name>
</gene>